<reference evidence="1 2" key="1">
    <citation type="submission" date="2019-05" db="EMBL/GenBank/DDBJ databases">
        <title>Another draft genome of Portunus trituberculatus and its Hox gene families provides insights of decapod evolution.</title>
        <authorList>
            <person name="Jeong J.-H."/>
            <person name="Song I."/>
            <person name="Kim S."/>
            <person name="Choi T."/>
            <person name="Kim D."/>
            <person name="Ryu S."/>
            <person name="Kim W."/>
        </authorList>
    </citation>
    <scope>NUCLEOTIDE SEQUENCE [LARGE SCALE GENOMIC DNA]</scope>
    <source>
        <tissue evidence="1">Muscle</tissue>
    </source>
</reference>
<proteinExistence type="predicted"/>
<evidence type="ECO:0000313" key="2">
    <source>
        <dbReference type="Proteomes" id="UP000324222"/>
    </source>
</evidence>
<dbReference type="Proteomes" id="UP000324222">
    <property type="component" value="Unassembled WGS sequence"/>
</dbReference>
<organism evidence="1 2">
    <name type="scientific">Portunus trituberculatus</name>
    <name type="common">Swimming crab</name>
    <name type="synonym">Neptunus trituberculatus</name>
    <dbReference type="NCBI Taxonomy" id="210409"/>
    <lineage>
        <taxon>Eukaryota</taxon>
        <taxon>Metazoa</taxon>
        <taxon>Ecdysozoa</taxon>
        <taxon>Arthropoda</taxon>
        <taxon>Crustacea</taxon>
        <taxon>Multicrustacea</taxon>
        <taxon>Malacostraca</taxon>
        <taxon>Eumalacostraca</taxon>
        <taxon>Eucarida</taxon>
        <taxon>Decapoda</taxon>
        <taxon>Pleocyemata</taxon>
        <taxon>Brachyura</taxon>
        <taxon>Eubrachyura</taxon>
        <taxon>Portunoidea</taxon>
        <taxon>Portunidae</taxon>
        <taxon>Portuninae</taxon>
        <taxon>Portunus</taxon>
    </lineage>
</organism>
<dbReference type="AlphaFoldDB" id="A0A5B7ITI7"/>
<accession>A0A5B7ITI7</accession>
<dbReference type="EMBL" id="VSRR010073798">
    <property type="protein sequence ID" value="MPC87202.1"/>
    <property type="molecule type" value="Genomic_DNA"/>
</dbReference>
<protein>
    <submittedName>
        <fullName evidence="1">Uncharacterized protein</fullName>
    </submittedName>
</protein>
<name>A0A5B7ITI7_PORTR</name>
<sequence>MNTLTTTTTTSATTLKSHNTALLSKAPHPFSYVHATNTPGAAPMHLTPYITCRCKPDHLTPLAPAPRSH</sequence>
<gene>
    <name evidence="1" type="ORF">E2C01_082058</name>
</gene>
<evidence type="ECO:0000313" key="1">
    <source>
        <dbReference type="EMBL" id="MPC87202.1"/>
    </source>
</evidence>
<keyword evidence="2" id="KW-1185">Reference proteome</keyword>
<comment type="caution">
    <text evidence="1">The sequence shown here is derived from an EMBL/GenBank/DDBJ whole genome shotgun (WGS) entry which is preliminary data.</text>
</comment>